<evidence type="ECO:0000256" key="4">
    <source>
        <dbReference type="ARBA" id="ARBA00022691"/>
    </source>
</evidence>
<accession>A0ABW3IVU1</accession>
<dbReference type="Gene3D" id="3.40.50.150">
    <property type="entry name" value="Vaccinia Virus protein VP39"/>
    <property type="match status" value="1"/>
</dbReference>
<dbReference type="SUPFAM" id="SSF53335">
    <property type="entry name" value="S-adenosyl-L-methionine-dependent methyltransferases"/>
    <property type="match status" value="1"/>
</dbReference>
<evidence type="ECO:0000313" key="7">
    <source>
        <dbReference type="EMBL" id="MFD0982194.1"/>
    </source>
</evidence>
<dbReference type="PANTHER" id="PTHR11061:SF49">
    <property type="entry name" value="23S RRNA (URACIL(1939)-C(5))-METHYLTRANSFERASE RLMD"/>
    <property type="match status" value="1"/>
</dbReference>
<evidence type="ECO:0000256" key="6">
    <source>
        <dbReference type="PROSITE-ProRule" id="PRU01024"/>
    </source>
</evidence>
<keyword evidence="3 6" id="KW-0808">Transferase</keyword>
<feature type="binding site" evidence="6">
    <location>
        <position position="241"/>
    </location>
    <ligand>
        <name>S-adenosyl-L-methionine</name>
        <dbReference type="ChEBI" id="CHEBI:59789"/>
    </ligand>
</feature>
<dbReference type="InterPro" id="IPR029063">
    <property type="entry name" value="SAM-dependent_MTases_sf"/>
</dbReference>
<keyword evidence="1" id="KW-0004">4Fe-4S</keyword>
<feature type="binding site" evidence="6">
    <location>
        <position position="336"/>
    </location>
    <ligand>
        <name>S-adenosyl-L-methionine</name>
        <dbReference type="ChEBI" id="CHEBI:59789"/>
    </ligand>
</feature>
<protein>
    <submittedName>
        <fullName evidence="7">Class I SAM-dependent RNA methyltransferase</fullName>
        <ecNumber evidence="7">2.1.1.-</ecNumber>
    </submittedName>
</protein>
<evidence type="ECO:0000256" key="5">
    <source>
        <dbReference type="ARBA" id="ARBA00023014"/>
    </source>
</evidence>
<dbReference type="GO" id="GO:0008168">
    <property type="term" value="F:methyltransferase activity"/>
    <property type="evidence" value="ECO:0007669"/>
    <property type="project" value="UniProtKB-KW"/>
</dbReference>
<dbReference type="PANTHER" id="PTHR11061">
    <property type="entry name" value="RNA M5U METHYLTRANSFERASE"/>
    <property type="match status" value="1"/>
</dbReference>
<dbReference type="EMBL" id="JBHTJT010000051">
    <property type="protein sequence ID" value="MFD0982194.1"/>
    <property type="molecule type" value="Genomic_DNA"/>
</dbReference>
<dbReference type="PROSITE" id="PS51687">
    <property type="entry name" value="SAM_MT_RNA_M5U"/>
    <property type="match status" value="1"/>
</dbReference>
<evidence type="ECO:0000256" key="2">
    <source>
        <dbReference type="ARBA" id="ARBA00022603"/>
    </source>
</evidence>
<comment type="similarity">
    <text evidence="6">Belongs to the class I-like SAM-binding methyltransferase superfamily. RNA M5U methyltransferase family.</text>
</comment>
<dbReference type="Pfam" id="PF05958">
    <property type="entry name" value="tRNA_U5-meth_tr"/>
    <property type="match status" value="1"/>
</dbReference>
<feature type="active site" description="Nucleophile" evidence="6">
    <location>
        <position position="362"/>
    </location>
</feature>
<feature type="binding site" evidence="6">
    <location>
        <position position="268"/>
    </location>
    <ligand>
        <name>S-adenosyl-L-methionine</name>
        <dbReference type="ChEBI" id="CHEBI:59789"/>
    </ligand>
</feature>
<keyword evidence="4 6" id="KW-0949">S-adenosyl-L-methionine</keyword>
<keyword evidence="5" id="KW-0411">Iron-sulfur</keyword>
<name>A0ABW3IVU1_9RHOB</name>
<organism evidence="7 8">
    <name type="scientific">Tropicimonas aquimaris</name>
    <dbReference type="NCBI Taxonomy" id="914152"/>
    <lineage>
        <taxon>Bacteria</taxon>
        <taxon>Pseudomonadati</taxon>
        <taxon>Pseudomonadota</taxon>
        <taxon>Alphaproteobacteria</taxon>
        <taxon>Rhodobacterales</taxon>
        <taxon>Roseobacteraceae</taxon>
        <taxon>Tropicimonas</taxon>
    </lineage>
</organism>
<evidence type="ECO:0000256" key="1">
    <source>
        <dbReference type="ARBA" id="ARBA00022485"/>
    </source>
</evidence>
<keyword evidence="8" id="KW-1185">Reference proteome</keyword>
<dbReference type="RefSeq" id="WP_386077790.1">
    <property type="nucleotide sequence ID" value="NZ_JBHTJT010000051.1"/>
</dbReference>
<dbReference type="InterPro" id="IPR010280">
    <property type="entry name" value="U5_MeTrfase_fam"/>
</dbReference>
<dbReference type="Proteomes" id="UP001597108">
    <property type="component" value="Unassembled WGS sequence"/>
</dbReference>
<dbReference type="EC" id="2.1.1.-" evidence="7"/>
<proteinExistence type="inferred from homology"/>
<evidence type="ECO:0000256" key="3">
    <source>
        <dbReference type="ARBA" id="ARBA00022679"/>
    </source>
</evidence>
<sequence length="409" mass="43279">MIEVTIERLGHRGDGIAPGPLYAARCLPGELVSGTPEGDRLAEPRIVTPSPYRVSPPCRHYKGCGGCAVQHADDAFVAEWKQGIVRAALAAQGLEAPFRPIQSSPARSRRRAVFSGRRTKKGVLVGFHARASDTVIDVPDCLLVDPALLRVRPALEAITRAGASRKGELSLTVTVAPEGPDVSVTGGKPLNMALRVELGALVGEHGLSRLTWEDETVALHSPPTVRFDGIAVTPPPGAFLQATEAGEAALRRAVAEAVGEAGRIVDLFAGCGTFSLPLARGAEVHALEGLGALTGALTTGARHAQGLREVTAEVRDLFRRPLLPDELDRYDAIVIDPPRAGAEAQTVQIAASSVPVVASVSCNPVTFARDTALLVKAGFRLDWVQVVDQFRWSPHVEVAARLSRSHIGV</sequence>
<keyword evidence="2 6" id="KW-0489">Methyltransferase</keyword>
<dbReference type="CDD" id="cd02440">
    <property type="entry name" value="AdoMet_MTases"/>
    <property type="match status" value="1"/>
</dbReference>
<feature type="binding site" evidence="6">
    <location>
        <position position="288"/>
    </location>
    <ligand>
        <name>S-adenosyl-L-methionine</name>
        <dbReference type="ChEBI" id="CHEBI:59789"/>
    </ligand>
</feature>
<dbReference type="Gene3D" id="2.40.50.1070">
    <property type="match status" value="1"/>
</dbReference>
<keyword evidence="1" id="KW-0408">Iron</keyword>
<comment type="caution">
    <text evidence="7">The sequence shown here is derived from an EMBL/GenBank/DDBJ whole genome shotgun (WGS) entry which is preliminary data.</text>
</comment>
<keyword evidence="1" id="KW-0479">Metal-binding</keyword>
<evidence type="ECO:0000313" key="8">
    <source>
        <dbReference type="Proteomes" id="UP001597108"/>
    </source>
</evidence>
<dbReference type="Gene3D" id="2.40.50.140">
    <property type="entry name" value="Nucleic acid-binding proteins"/>
    <property type="match status" value="1"/>
</dbReference>
<gene>
    <name evidence="7" type="ORF">ACFQ2S_21380</name>
</gene>
<dbReference type="GO" id="GO:0032259">
    <property type="term" value="P:methylation"/>
    <property type="evidence" value="ECO:0007669"/>
    <property type="project" value="UniProtKB-KW"/>
</dbReference>
<reference evidence="8" key="1">
    <citation type="journal article" date="2019" name="Int. J. Syst. Evol. Microbiol.">
        <title>The Global Catalogue of Microorganisms (GCM) 10K type strain sequencing project: providing services to taxonomists for standard genome sequencing and annotation.</title>
        <authorList>
            <consortium name="The Broad Institute Genomics Platform"/>
            <consortium name="The Broad Institute Genome Sequencing Center for Infectious Disease"/>
            <person name="Wu L."/>
            <person name="Ma J."/>
        </authorList>
    </citation>
    <scope>NUCLEOTIDE SEQUENCE [LARGE SCALE GENOMIC DNA]</scope>
    <source>
        <strain evidence="8">CCUG 60524</strain>
    </source>
</reference>
<dbReference type="InterPro" id="IPR012340">
    <property type="entry name" value="NA-bd_OB-fold"/>
</dbReference>